<name>A0A831PKK5_9BACT</name>
<feature type="active site" description="Proton donor" evidence="4">
    <location>
        <position position="104"/>
    </location>
</feature>
<dbReference type="AlphaFoldDB" id="A0A831PKK5"/>
<proteinExistence type="inferred from homology"/>
<protein>
    <recommendedName>
        <fullName evidence="4">Phosphoribosylglycinamide formyltransferase</fullName>
        <ecNumber evidence="4">2.1.2.2</ecNumber>
    </recommendedName>
    <alternativeName>
        <fullName evidence="4">5'-phosphoribosylglycinamide transformylase</fullName>
    </alternativeName>
    <alternativeName>
        <fullName evidence="4">GAR transformylase</fullName>
        <shortName evidence="4">GART</shortName>
    </alternativeName>
</protein>
<feature type="site" description="Raises pKa of active site His" evidence="4">
    <location>
        <position position="145"/>
    </location>
</feature>
<keyword evidence="2 4" id="KW-0808">Transferase</keyword>
<comment type="caution">
    <text evidence="6">The sequence shown here is derived from an EMBL/GenBank/DDBJ whole genome shotgun (WGS) entry which is preliminary data.</text>
</comment>
<accession>A0A831PKK5</accession>
<dbReference type="EMBL" id="DSDK01000470">
    <property type="protein sequence ID" value="HDR51665.1"/>
    <property type="molecule type" value="Genomic_DNA"/>
</dbReference>
<dbReference type="UniPathway" id="UPA00074">
    <property type="reaction ID" value="UER00126"/>
</dbReference>
<evidence type="ECO:0000313" key="6">
    <source>
        <dbReference type="EMBL" id="HDR51665.1"/>
    </source>
</evidence>
<comment type="catalytic activity">
    <reaction evidence="4">
        <text>N(1)-(5-phospho-beta-D-ribosyl)glycinamide + (6R)-10-formyltetrahydrofolate = N(2)-formyl-N(1)-(5-phospho-beta-D-ribosyl)glycinamide + (6S)-5,6,7,8-tetrahydrofolate + H(+)</text>
        <dbReference type="Rhea" id="RHEA:15053"/>
        <dbReference type="ChEBI" id="CHEBI:15378"/>
        <dbReference type="ChEBI" id="CHEBI:57453"/>
        <dbReference type="ChEBI" id="CHEBI:143788"/>
        <dbReference type="ChEBI" id="CHEBI:147286"/>
        <dbReference type="ChEBI" id="CHEBI:195366"/>
        <dbReference type="EC" id="2.1.2.2"/>
    </reaction>
</comment>
<reference evidence="6" key="1">
    <citation type="journal article" date="2020" name="mSystems">
        <title>Genome- and Community-Level Interaction Insights into Carbon Utilization and Element Cycling Functions of Hydrothermarchaeota in Hydrothermal Sediment.</title>
        <authorList>
            <person name="Zhou Z."/>
            <person name="Liu Y."/>
            <person name="Xu W."/>
            <person name="Pan J."/>
            <person name="Luo Z.H."/>
            <person name="Li M."/>
        </authorList>
    </citation>
    <scope>NUCLEOTIDE SEQUENCE [LARGE SCALE GENOMIC DNA]</scope>
    <source>
        <strain evidence="6">SpSt-1217</strain>
    </source>
</reference>
<evidence type="ECO:0000259" key="5">
    <source>
        <dbReference type="Pfam" id="PF00551"/>
    </source>
</evidence>
<organism evidence="6">
    <name type="scientific">Mariniphaga anaerophila</name>
    <dbReference type="NCBI Taxonomy" id="1484053"/>
    <lineage>
        <taxon>Bacteria</taxon>
        <taxon>Pseudomonadati</taxon>
        <taxon>Bacteroidota</taxon>
        <taxon>Bacteroidia</taxon>
        <taxon>Marinilabiliales</taxon>
        <taxon>Prolixibacteraceae</taxon>
        <taxon>Mariniphaga</taxon>
    </lineage>
</organism>
<comment type="similarity">
    <text evidence="4">Belongs to the GART family.</text>
</comment>
<dbReference type="EC" id="2.1.2.2" evidence="4"/>
<comment type="pathway">
    <text evidence="1 4">Purine metabolism; IMP biosynthesis via de novo pathway; N(2)-formyl-N(1)-(5-phospho-D-ribosyl)glycinamide from N(1)-(5-phospho-D-ribosyl)glycinamide (10-formyl THF route): step 1/1.</text>
</comment>
<dbReference type="GO" id="GO:0006189">
    <property type="term" value="P:'de novo' IMP biosynthetic process"/>
    <property type="evidence" value="ECO:0007669"/>
    <property type="project" value="UniProtKB-UniRule"/>
</dbReference>
<gene>
    <name evidence="4" type="primary">purN</name>
    <name evidence="6" type="ORF">ENN90_08620</name>
</gene>
<evidence type="ECO:0000256" key="3">
    <source>
        <dbReference type="ARBA" id="ARBA00022755"/>
    </source>
</evidence>
<dbReference type="HAMAP" id="MF_01930">
    <property type="entry name" value="PurN"/>
    <property type="match status" value="1"/>
</dbReference>
<feature type="binding site" evidence="4">
    <location>
        <begin position="14"/>
        <end position="16"/>
    </location>
    <ligand>
        <name>N(1)-(5-phospho-beta-D-ribosyl)glycinamide</name>
        <dbReference type="ChEBI" id="CHEBI:143788"/>
    </ligand>
</feature>
<keyword evidence="3 4" id="KW-0658">Purine biosynthesis</keyword>
<dbReference type="InterPro" id="IPR004607">
    <property type="entry name" value="GART"/>
</dbReference>
<dbReference type="Pfam" id="PF00551">
    <property type="entry name" value="Formyl_trans_N"/>
    <property type="match status" value="1"/>
</dbReference>
<sequence length="191" mass="21647">MNVKKIALFASGSGTNAQNIIQYFAENEKINVDSLWSNKPDAFALRRATAAGIDTFVFNWQQFYESTDVLDKLNERKIDLIVLAGFLWLVPDSLIDAFRIVNIHPALLPKFGGKGMYGLRVHRAVIENQETESGISIHFVNRNYDEGELIFQAKCTVLPADEPEDVAKKVHELEYKYYPAVIEQLLLGKIK</sequence>
<dbReference type="Proteomes" id="UP000886047">
    <property type="component" value="Unassembled WGS sequence"/>
</dbReference>
<dbReference type="InterPro" id="IPR002376">
    <property type="entry name" value="Formyl_transf_N"/>
</dbReference>
<dbReference type="Gene3D" id="3.40.50.170">
    <property type="entry name" value="Formyl transferase, N-terminal domain"/>
    <property type="match status" value="1"/>
</dbReference>
<dbReference type="SUPFAM" id="SSF53328">
    <property type="entry name" value="Formyltransferase"/>
    <property type="match status" value="1"/>
</dbReference>
<dbReference type="PANTHER" id="PTHR43369:SF2">
    <property type="entry name" value="PHOSPHORIBOSYLGLYCINAMIDE FORMYLTRANSFERASE"/>
    <property type="match status" value="1"/>
</dbReference>
<dbReference type="GO" id="GO:0004644">
    <property type="term" value="F:phosphoribosylglycinamide formyltransferase activity"/>
    <property type="evidence" value="ECO:0007669"/>
    <property type="project" value="UniProtKB-UniRule"/>
</dbReference>
<dbReference type="CDD" id="cd08645">
    <property type="entry name" value="FMT_core_GART"/>
    <property type="match status" value="1"/>
</dbReference>
<dbReference type="PANTHER" id="PTHR43369">
    <property type="entry name" value="PHOSPHORIBOSYLGLYCINAMIDE FORMYLTRANSFERASE"/>
    <property type="match status" value="1"/>
</dbReference>
<evidence type="ECO:0000256" key="1">
    <source>
        <dbReference type="ARBA" id="ARBA00005054"/>
    </source>
</evidence>
<feature type="domain" description="Formyl transferase N-terminal" evidence="5">
    <location>
        <begin position="4"/>
        <end position="182"/>
    </location>
</feature>
<dbReference type="InterPro" id="IPR036477">
    <property type="entry name" value="Formyl_transf_N_sf"/>
</dbReference>
<comment type="caution">
    <text evidence="4">Lacks conserved residue(s) required for the propagation of feature annotation.</text>
</comment>
<feature type="binding site" evidence="4">
    <location>
        <position position="102"/>
    </location>
    <ligand>
        <name>(6R)-10-formyltetrahydrofolate</name>
        <dbReference type="ChEBI" id="CHEBI:195366"/>
    </ligand>
</feature>
<evidence type="ECO:0000256" key="2">
    <source>
        <dbReference type="ARBA" id="ARBA00022679"/>
    </source>
</evidence>
<dbReference type="GO" id="GO:0005829">
    <property type="term" value="C:cytosol"/>
    <property type="evidence" value="ECO:0007669"/>
    <property type="project" value="TreeGrafter"/>
</dbReference>
<comment type="function">
    <text evidence="4">Catalyzes the transfer of a formyl group from 10-formyltetrahydrofolate to 5-phospho-ribosyl-glycinamide (GAR), producing 5-phospho-ribosyl-N-formylglycinamide (FGAR) and tetrahydrofolate.</text>
</comment>
<evidence type="ECO:0000256" key="4">
    <source>
        <dbReference type="HAMAP-Rule" id="MF_01930"/>
    </source>
</evidence>